<name>A0ABR3T9P6_9PEZI</name>
<reference evidence="2 3" key="1">
    <citation type="submission" date="2024-02" db="EMBL/GenBank/DDBJ databases">
        <title>De novo assembly and annotation of 12 fungi associated with fruit tree decline syndrome in Ontario, Canada.</title>
        <authorList>
            <person name="Sulman M."/>
            <person name="Ellouze W."/>
            <person name="Ilyukhin E."/>
        </authorList>
    </citation>
    <scope>NUCLEOTIDE SEQUENCE [LARGE SCALE GENOMIC DNA]</scope>
    <source>
        <strain evidence="2 3">M1-105</strain>
    </source>
</reference>
<feature type="region of interest" description="Disordered" evidence="1">
    <location>
        <begin position="1"/>
        <end position="95"/>
    </location>
</feature>
<protein>
    <submittedName>
        <fullName evidence="2">Uncharacterized protein</fullName>
    </submittedName>
</protein>
<evidence type="ECO:0000256" key="1">
    <source>
        <dbReference type="SAM" id="MobiDB-lite"/>
    </source>
</evidence>
<dbReference type="Proteomes" id="UP001521116">
    <property type="component" value="Unassembled WGS sequence"/>
</dbReference>
<keyword evidence="3" id="KW-1185">Reference proteome</keyword>
<accession>A0ABR3T9P6</accession>
<feature type="compositionally biased region" description="Low complexity" evidence="1">
    <location>
        <begin position="76"/>
        <end position="89"/>
    </location>
</feature>
<comment type="caution">
    <text evidence="2">The sequence shown here is derived from an EMBL/GenBank/DDBJ whole genome shotgun (WGS) entry which is preliminary data.</text>
</comment>
<proteinExistence type="predicted"/>
<feature type="compositionally biased region" description="Polar residues" evidence="1">
    <location>
        <begin position="17"/>
        <end position="26"/>
    </location>
</feature>
<sequence length="199" mass="21629">MEDESDEYFQAKMLSNRHATARSSTMPPVFVPPGQARVNTPPSVKASRTAAGKPSGFFFEGPSPGHVDRAEDESPGPRARSPRGPSSGGFWDSDAVLMSHSPSVVDAWRDKPPQPSLLTPDPERDWFRVRMDQIMTEEPRATGRDVDVDAVGGPAFAWDVPEHLPGSPLCPLSPKHKSGGKGICVYHGRRKTQRFVGSA</sequence>
<dbReference type="EMBL" id="JAJVDC020000008">
    <property type="protein sequence ID" value="KAL1635986.1"/>
    <property type="molecule type" value="Genomic_DNA"/>
</dbReference>
<evidence type="ECO:0000313" key="3">
    <source>
        <dbReference type="Proteomes" id="UP001521116"/>
    </source>
</evidence>
<gene>
    <name evidence="2" type="ORF">SLS56_001338</name>
</gene>
<organism evidence="2 3">
    <name type="scientific">Neofusicoccum ribis</name>
    <dbReference type="NCBI Taxonomy" id="45134"/>
    <lineage>
        <taxon>Eukaryota</taxon>
        <taxon>Fungi</taxon>
        <taxon>Dikarya</taxon>
        <taxon>Ascomycota</taxon>
        <taxon>Pezizomycotina</taxon>
        <taxon>Dothideomycetes</taxon>
        <taxon>Dothideomycetes incertae sedis</taxon>
        <taxon>Botryosphaeriales</taxon>
        <taxon>Botryosphaeriaceae</taxon>
        <taxon>Neofusicoccum</taxon>
    </lineage>
</organism>
<evidence type="ECO:0000313" key="2">
    <source>
        <dbReference type="EMBL" id="KAL1635986.1"/>
    </source>
</evidence>